<dbReference type="Proteomes" id="UP001501842">
    <property type="component" value="Unassembled WGS sequence"/>
</dbReference>
<dbReference type="PIRSF" id="PIRSF005902">
    <property type="entry name" value="DNase_TatD"/>
    <property type="match status" value="1"/>
</dbReference>
<proteinExistence type="predicted"/>
<dbReference type="CDD" id="cd01310">
    <property type="entry name" value="TatD_DNAse"/>
    <property type="match status" value="1"/>
</dbReference>
<dbReference type="PANTHER" id="PTHR46124:SF2">
    <property type="entry name" value="D-AMINOACYL-TRNA DEACYLASE"/>
    <property type="match status" value="1"/>
</dbReference>
<feature type="compositionally biased region" description="Basic and acidic residues" evidence="2">
    <location>
        <begin position="1"/>
        <end position="13"/>
    </location>
</feature>
<organism evidence="3 4">
    <name type="scientific">Actinocorallia aurantiaca</name>
    <dbReference type="NCBI Taxonomy" id="46204"/>
    <lineage>
        <taxon>Bacteria</taxon>
        <taxon>Bacillati</taxon>
        <taxon>Actinomycetota</taxon>
        <taxon>Actinomycetes</taxon>
        <taxon>Streptosporangiales</taxon>
        <taxon>Thermomonosporaceae</taxon>
        <taxon>Actinocorallia</taxon>
    </lineage>
</organism>
<dbReference type="EMBL" id="BAAATZ010000006">
    <property type="protein sequence ID" value="GAA2723778.1"/>
    <property type="molecule type" value="Genomic_DNA"/>
</dbReference>
<keyword evidence="3" id="KW-0378">Hydrolase</keyword>
<dbReference type="NCBIfam" id="TIGR00010">
    <property type="entry name" value="YchF/TatD family DNA exonuclease"/>
    <property type="match status" value="1"/>
</dbReference>
<dbReference type="InterPro" id="IPR032466">
    <property type="entry name" value="Metal_Hydrolase"/>
</dbReference>
<dbReference type="PANTHER" id="PTHR46124">
    <property type="entry name" value="D-AMINOACYL-TRNA DEACYLASE"/>
    <property type="match status" value="1"/>
</dbReference>
<dbReference type="GO" id="GO:0016787">
    <property type="term" value="F:hydrolase activity"/>
    <property type="evidence" value="ECO:0007669"/>
    <property type="project" value="UniProtKB-KW"/>
</dbReference>
<comment type="caution">
    <text evidence="3">The sequence shown here is derived from an EMBL/GenBank/DDBJ whole genome shotgun (WGS) entry which is preliminary data.</text>
</comment>
<evidence type="ECO:0000313" key="4">
    <source>
        <dbReference type="Proteomes" id="UP001501842"/>
    </source>
</evidence>
<name>A0ABP6GLY6_9ACTN</name>
<evidence type="ECO:0000256" key="1">
    <source>
        <dbReference type="ARBA" id="ARBA00022723"/>
    </source>
</evidence>
<evidence type="ECO:0000313" key="3">
    <source>
        <dbReference type="EMBL" id="GAA2723778.1"/>
    </source>
</evidence>
<feature type="region of interest" description="Disordered" evidence="2">
    <location>
        <begin position="1"/>
        <end position="21"/>
    </location>
</feature>
<accession>A0ABP6GLY6</accession>
<dbReference type="Gene3D" id="3.20.20.140">
    <property type="entry name" value="Metal-dependent hydrolases"/>
    <property type="match status" value="1"/>
</dbReference>
<dbReference type="Pfam" id="PF01026">
    <property type="entry name" value="TatD_DNase"/>
    <property type="match status" value="1"/>
</dbReference>
<dbReference type="RefSeq" id="WP_425547083.1">
    <property type="nucleotide sequence ID" value="NZ_BAAATZ010000006.1"/>
</dbReference>
<dbReference type="InterPro" id="IPR001130">
    <property type="entry name" value="TatD-like"/>
</dbReference>
<dbReference type="InterPro" id="IPR015991">
    <property type="entry name" value="TatD/YcfH-like"/>
</dbReference>
<gene>
    <name evidence="3" type="ORF">GCM10010439_19870</name>
</gene>
<protein>
    <submittedName>
        <fullName evidence="3">TatD family hydrolase</fullName>
    </submittedName>
</protein>
<sequence length="284" mass="30568">MEPEGPKTAEGRRKAGKAAKAPEPVPVLPVDVFDSHCHLDMLEMTVAEAVEKARQAGIRRIMTIGCDLPSSEWAVKAASEHPDVYAGVAIHPNDTKGLTDDVLARIAELARDPRVVAVGETGLDYYRDHASREEQQSSFRAHIAIAKETGKALVIHDREAHDDVLRLLDTEGAPDKVVFHCFSGDAAMAEVCADKGYVMSFAGNVTFKNAQPLRDALAVAPLDLLLVETDAPFMAPVPYRGKPNASHLIPFTVHLMAEVKGVPVEELCSAIAGTGSRLFGFPEG</sequence>
<keyword evidence="1" id="KW-0479">Metal-binding</keyword>
<dbReference type="SUPFAM" id="SSF51556">
    <property type="entry name" value="Metallo-dependent hydrolases"/>
    <property type="match status" value="1"/>
</dbReference>
<evidence type="ECO:0000256" key="2">
    <source>
        <dbReference type="SAM" id="MobiDB-lite"/>
    </source>
</evidence>
<keyword evidence="4" id="KW-1185">Reference proteome</keyword>
<reference evidence="4" key="1">
    <citation type="journal article" date="2019" name="Int. J. Syst. Evol. Microbiol.">
        <title>The Global Catalogue of Microorganisms (GCM) 10K type strain sequencing project: providing services to taxonomists for standard genome sequencing and annotation.</title>
        <authorList>
            <consortium name="The Broad Institute Genomics Platform"/>
            <consortium name="The Broad Institute Genome Sequencing Center for Infectious Disease"/>
            <person name="Wu L."/>
            <person name="Ma J."/>
        </authorList>
    </citation>
    <scope>NUCLEOTIDE SEQUENCE [LARGE SCALE GENOMIC DNA]</scope>
    <source>
        <strain evidence="4">JCM 8201</strain>
    </source>
</reference>